<dbReference type="AlphaFoldDB" id="C5BWL6"/>
<dbReference type="CDD" id="cd00118">
    <property type="entry name" value="LysM"/>
    <property type="match status" value="1"/>
</dbReference>
<name>C5BWL6_BEUC1</name>
<feature type="domain" description="LysM" evidence="2">
    <location>
        <begin position="62"/>
        <end position="112"/>
    </location>
</feature>
<keyword evidence="4" id="KW-1185">Reference proteome</keyword>
<dbReference type="PROSITE" id="PS51782">
    <property type="entry name" value="LYSM"/>
    <property type="match status" value="1"/>
</dbReference>
<dbReference type="InterPro" id="IPR036779">
    <property type="entry name" value="LysM_dom_sf"/>
</dbReference>
<dbReference type="Pfam" id="PF01476">
    <property type="entry name" value="LysM"/>
    <property type="match status" value="1"/>
</dbReference>
<evidence type="ECO:0000313" key="3">
    <source>
        <dbReference type="EMBL" id="ACQ80682.1"/>
    </source>
</evidence>
<evidence type="ECO:0000259" key="2">
    <source>
        <dbReference type="PROSITE" id="PS51782"/>
    </source>
</evidence>
<dbReference type="HOGENOM" id="CLU_136034_2_6_11"/>
<dbReference type="OrthoDB" id="5084290at2"/>
<keyword evidence="1" id="KW-0812">Transmembrane</keyword>
<proteinExistence type="predicted"/>
<sequence length="116" mass="11855">MTTIAVAAPGRASAPVSDGGHVRLTARGRRVLVVAALVLAAGVGAVGGRAVASTEVEPPSYETVTVTTGDTLWAIAERVATPDQDVRDVVASLVRINELDSVDLIAGQSILVPEQD</sequence>
<evidence type="ECO:0000256" key="1">
    <source>
        <dbReference type="SAM" id="Phobius"/>
    </source>
</evidence>
<dbReference type="RefSeq" id="WP_015882922.1">
    <property type="nucleotide sequence ID" value="NC_012669.1"/>
</dbReference>
<dbReference type="Gene3D" id="3.10.350.10">
    <property type="entry name" value="LysM domain"/>
    <property type="match status" value="1"/>
</dbReference>
<keyword evidence="1" id="KW-0472">Membrane</keyword>
<dbReference type="SMART" id="SM00257">
    <property type="entry name" value="LysM"/>
    <property type="match status" value="1"/>
</dbReference>
<keyword evidence="1" id="KW-1133">Transmembrane helix</keyword>
<dbReference type="KEGG" id="bcv:Bcav_2432"/>
<dbReference type="STRING" id="471853.Bcav_2432"/>
<reference evidence="3 4" key="1">
    <citation type="journal article" date="2009" name="Stand. Genomic Sci.">
        <title>Complete genome sequence of Beutenbergia cavernae type strain (HKI 0122).</title>
        <authorList>
            <person name="Land M."/>
            <person name="Pukall R."/>
            <person name="Abt B."/>
            <person name="Goker M."/>
            <person name="Rohde M."/>
            <person name="Glavina Del Rio T."/>
            <person name="Tice H."/>
            <person name="Copeland A."/>
            <person name="Cheng J.F."/>
            <person name="Lucas S."/>
            <person name="Chen F."/>
            <person name="Nolan M."/>
            <person name="Bruce D."/>
            <person name="Goodwin L."/>
            <person name="Pitluck S."/>
            <person name="Ivanova N."/>
            <person name="Mavromatis K."/>
            <person name="Ovchinnikova G."/>
            <person name="Pati A."/>
            <person name="Chen A."/>
            <person name="Palaniappan K."/>
            <person name="Hauser L."/>
            <person name="Chang Y.J."/>
            <person name="Jefferies C.C."/>
            <person name="Saunders E."/>
            <person name="Brettin T."/>
            <person name="Detter J.C."/>
            <person name="Han C."/>
            <person name="Chain P."/>
            <person name="Bristow J."/>
            <person name="Eisen J.A."/>
            <person name="Markowitz V."/>
            <person name="Hugenholtz P."/>
            <person name="Kyrpides N.C."/>
            <person name="Klenk H.P."/>
            <person name="Lapidus A."/>
        </authorList>
    </citation>
    <scope>NUCLEOTIDE SEQUENCE [LARGE SCALE GENOMIC DNA]</scope>
    <source>
        <strain evidence="4">ATCC BAA-8 / DSM 12333 / NBRC 16432</strain>
    </source>
</reference>
<dbReference type="SUPFAM" id="SSF54106">
    <property type="entry name" value="LysM domain"/>
    <property type="match status" value="1"/>
</dbReference>
<organism evidence="3 4">
    <name type="scientific">Beutenbergia cavernae (strain ATCC BAA-8 / DSM 12333 / CCUG 43141 / JCM 11478 / NBRC 16432 / NCIMB 13614 / HKI 0122)</name>
    <dbReference type="NCBI Taxonomy" id="471853"/>
    <lineage>
        <taxon>Bacteria</taxon>
        <taxon>Bacillati</taxon>
        <taxon>Actinomycetota</taxon>
        <taxon>Actinomycetes</taxon>
        <taxon>Micrococcales</taxon>
        <taxon>Beutenbergiaceae</taxon>
        <taxon>Beutenbergia</taxon>
    </lineage>
</organism>
<protein>
    <submittedName>
        <fullName evidence="3">Peptidoglycan-binding LysM</fullName>
    </submittedName>
</protein>
<gene>
    <name evidence="3" type="ordered locus">Bcav_2432</name>
</gene>
<dbReference type="EMBL" id="CP001618">
    <property type="protein sequence ID" value="ACQ80682.1"/>
    <property type="molecule type" value="Genomic_DNA"/>
</dbReference>
<evidence type="ECO:0000313" key="4">
    <source>
        <dbReference type="Proteomes" id="UP000007962"/>
    </source>
</evidence>
<feature type="transmembrane region" description="Helical" evidence="1">
    <location>
        <begin position="31"/>
        <end position="52"/>
    </location>
</feature>
<dbReference type="eggNOG" id="COG1388">
    <property type="taxonomic scope" value="Bacteria"/>
</dbReference>
<accession>C5BWL6</accession>
<dbReference type="Proteomes" id="UP000007962">
    <property type="component" value="Chromosome"/>
</dbReference>
<dbReference type="InterPro" id="IPR018392">
    <property type="entry name" value="LysM"/>
</dbReference>